<accession>A0A382RQ73</accession>
<dbReference type="EMBL" id="UINC01123023">
    <property type="protein sequence ID" value="SVC99207.1"/>
    <property type="molecule type" value="Genomic_DNA"/>
</dbReference>
<dbReference type="AlphaFoldDB" id="A0A382RQ73"/>
<name>A0A382RQ73_9ZZZZ</name>
<proteinExistence type="predicted"/>
<gene>
    <name evidence="2" type="ORF">METZ01_LOCUS352061</name>
</gene>
<feature type="region of interest" description="Disordered" evidence="1">
    <location>
        <begin position="1"/>
        <end position="22"/>
    </location>
</feature>
<reference evidence="2" key="1">
    <citation type="submission" date="2018-05" db="EMBL/GenBank/DDBJ databases">
        <authorList>
            <person name="Lanie J.A."/>
            <person name="Ng W.-L."/>
            <person name="Kazmierczak K.M."/>
            <person name="Andrzejewski T.M."/>
            <person name="Davidsen T.M."/>
            <person name="Wayne K.J."/>
            <person name="Tettelin H."/>
            <person name="Glass J.I."/>
            <person name="Rusch D."/>
            <person name="Podicherti R."/>
            <person name="Tsui H.-C.T."/>
            <person name="Winkler M.E."/>
        </authorList>
    </citation>
    <scope>NUCLEOTIDE SEQUENCE</scope>
</reference>
<evidence type="ECO:0000256" key="1">
    <source>
        <dbReference type="SAM" id="MobiDB-lite"/>
    </source>
</evidence>
<feature type="non-terminal residue" evidence="2">
    <location>
        <position position="22"/>
    </location>
</feature>
<sequence>MFSLRLGDAENTGLPATPLCGA</sequence>
<organism evidence="2">
    <name type="scientific">marine metagenome</name>
    <dbReference type="NCBI Taxonomy" id="408172"/>
    <lineage>
        <taxon>unclassified sequences</taxon>
        <taxon>metagenomes</taxon>
        <taxon>ecological metagenomes</taxon>
    </lineage>
</organism>
<evidence type="ECO:0000313" key="2">
    <source>
        <dbReference type="EMBL" id="SVC99207.1"/>
    </source>
</evidence>
<protein>
    <submittedName>
        <fullName evidence="2">Uncharacterized protein</fullName>
    </submittedName>
</protein>